<reference evidence="4" key="1">
    <citation type="journal article" date="2019" name="Int. J. Syst. Evol. Microbiol.">
        <title>The Global Catalogue of Microorganisms (GCM) 10K type strain sequencing project: providing services to taxonomists for standard genome sequencing and annotation.</title>
        <authorList>
            <consortium name="The Broad Institute Genomics Platform"/>
            <consortium name="The Broad Institute Genome Sequencing Center for Infectious Disease"/>
            <person name="Wu L."/>
            <person name="Ma J."/>
        </authorList>
    </citation>
    <scope>NUCLEOTIDE SEQUENCE [LARGE SCALE GENOMIC DNA]</scope>
    <source>
        <strain evidence="4">CCM 7403</strain>
    </source>
</reference>
<evidence type="ECO:0000313" key="4">
    <source>
        <dbReference type="Proteomes" id="UP000630594"/>
    </source>
</evidence>
<dbReference type="Pfam" id="PF20537">
    <property type="entry name" value="DUF6752"/>
    <property type="match status" value="1"/>
</dbReference>
<dbReference type="Proteomes" id="UP000630594">
    <property type="component" value="Unassembled WGS sequence"/>
</dbReference>
<gene>
    <name evidence="3" type="ORF">GCM10007231_29340</name>
</gene>
<name>A0ABQ1QI60_9ACTN</name>
<organism evidence="3 4">
    <name type="scientific">Nocardioides daphniae</name>
    <dbReference type="NCBI Taxonomy" id="402297"/>
    <lineage>
        <taxon>Bacteria</taxon>
        <taxon>Bacillati</taxon>
        <taxon>Actinomycetota</taxon>
        <taxon>Actinomycetes</taxon>
        <taxon>Propionibacteriales</taxon>
        <taxon>Nocardioidaceae</taxon>
        <taxon>Nocardioides</taxon>
    </lineage>
</organism>
<dbReference type="EMBL" id="BMCK01000005">
    <property type="protein sequence ID" value="GGD27975.1"/>
    <property type="molecule type" value="Genomic_DNA"/>
</dbReference>
<keyword evidence="4" id="KW-1185">Reference proteome</keyword>
<keyword evidence="1" id="KW-0175">Coiled coil</keyword>
<dbReference type="RefSeq" id="WP_188422269.1">
    <property type="nucleotide sequence ID" value="NZ_BMCK01000005.1"/>
</dbReference>
<feature type="coiled-coil region" evidence="1">
    <location>
        <begin position="9"/>
        <end position="39"/>
    </location>
</feature>
<accession>A0ABQ1QI60</accession>
<comment type="caution">
    <text evidence="3">The sequence shown here is derived from an EMBL/GenBank/DDBJ whole genome shotgun (WGS) entry which is preliminary data.</text>
</comment>
<evidence type="ECO:0000259" key="2">
    <source>
        <dbReference type="Pfam" id="PF20537"/>
    </source>
</evidence>
<sequence>MDKVKQLLKSSLRARVEVLEQEVQESRQLNMRLAELLDVVTELLVPLAERDEEAARRLLADYRNEVDSTMAGDRVERDDDAS</sequence>
<dbReference type="InterPro" id="IPR046640">
    <property type="entry name" value="DUF6752"/>
</dbReference>
<evidence type="ECO:0000256" key="1">
    <source>
        <dbReference type="SAM" id="Coils"/>
    </source>
</evidence>
<proteinExistence type="predicted"/>
<protein>
    <recommendedName>
        <fullName evidence="2">DUF6752 domain-containing protein</fullName>
    </recommendedName>
</protein>
<feature type="domain" description="DUF6752" evidence="2">
    <location>
        <begin position="12"/>
        <end position="65"/>
    </location>
</feature>
<evidence type="ECO:0000313" key="3">
    <source>
        <dbReference type="EMBL" id="GGD27975.1"/>
    </source>
</evidence>